<accession>A0AAV2HST8</accession>
<name>A0AAV2HST8_LYMST</name>
<proteinExistence type="predicted"/>
<comment type="caution">
    <text evidence="1">The sequence shown here is derived from an EMBL/GenBank/DDBJ whole genome shotgun (WGS) entry which is preliminary data.</text>
</comment>
<evidence type="ECO:0000313" key="1">
    <source>
        <dbReference type="EMBL" id="CAL1537157.1"/>
    </source>
</evidence>
<keyword evidence="2" id="KW-1185">Reference proteome</keyword>
<dbReference type="Proteomes" id="UP001497497">
    <property type="component" value="Unassembled WGS sequence"/>
</dbReference>
<sequence length="80" mass="9310">MIERTPLTMLKKTGNFIIQLQPYTREVALPTSFVHKDIFNDLAVHTFSKPDDNQQLQDLIETMEKPSYDTNDVEIITKQN</sequence>
<dbReference type="EMBL" id="CAXITT010000251">
    <property type="protein sequence ID" value="CAL1537157.1"/>
    <property type="molecule type" value="Genomic_DNA"/>
</dbReference>
<organism evidence="1 2">
    <name type="scientific">Lymnaea stagnalis</name>
    <name type="common">Great pond snail</name>
    <name type="synonym">Helix stagnalis</name>
    <dbReference type="NCBI Taxonomy" id="6523"/>
    <lineage>
        <taxon>Eukaryota</taxon>
        <taxon>Metazoa</taxon>
        <taxon>Spiralia</taxon>
        <taxon>Lophotrochozoa</taxon>
        <taxon>Mollusca</taxon>
        <taxon>Gastropoda</taxon>
        <taxon>Heterobranchia</taxon>
        <taxon>Euthyneura</taxon>
        <taxon>Panpulmonata</taxon>
        <taxon>Hygrophila</taxon>
        <taxon>Lymnaeoidea</taxon>
        <taxon>Lymnaeidae</taxon>
        <taxon>Lymnaea</taxon>
    </lineage>
</organism>
<reference evidence="1 2" key="1">
    <citation type="submission" date="2024-04" db="EMBL/GenBank/DDBJ databases">
        <authorList>
            <consortium name="Genoscope - CEA"/>
            <person name="William W."/>
        </authorList>
    </citation>
    <scope>NUCLEOTIDE SEQUENCE [LARGE SCALE GENOMIC DNA]</scope>
</reference>
<gene>
    <name evidence="1" type="ORF">GSLYS_00011070001</name>
</gene>
<evidence type="ECO:0000313" key="2">
    <source>
        <dbReference type="Proteomes" id="UP001497497"/>
    </source>
</evidence>
<protein>
    <submittedName>
        <fullName evidence="1">Uncharacterized protein</fullName>
    </submittedName>
</protein>
<dbReference type="AlphaFoldDB" id="A0AAV2HST8"/>